<dbReference type="PANTHER" id="PTHR43236">
    <property type="entry name" value="ANTITOXIN HIGA1"/>
    <property type="match status" value="1"/>
</dbReference>
<dbReference type="Proteomes" id="UP000199656">
    <property type="component" value="Unassembled WGS sequence"/>
</dbReference>
<evidence type="ECO:0000313" key="3">
    <source>
        <dbReference type="Proteomes" id="UP000199656"/>
    </source>
</evidence>
<dbReference type="InterPro" id="IPR052345">
    <property type="entry name" value="Rad_response_metalloprotease"/>
</dbReference>
<sequence>MIQAGRKMQISKLAEYVANEFSDKNLTLLDEIAKFESVPIHYDNYEDAFDGMLLYDTDNKDFHIHINIDNGNNQNSKRGRFTLAHELGHFFLDEHRLGLKYGLLEPHASFHNINHKTLIELEADYFASCLLMPKDKFKNFSAEYKRITGNRKFSIDTILGLSESFQASVLSTLIRFGEVGTHEVFAVVSKDNIAQWFVKSVDFPNWKFKFKIGDIIPQTSVAGEYYTMENRKFTSIESLSADDWFNPPADDNRANRQMYEQCYYSDSYGYVISLIWFD</sequence>
<evidence type="ECO:0000313" key="2">
    <source>
        <dbReference type="EMBL" id="SEA90281.1"/>
    </source>
</evidence>
<dbReference type="EMBL" id="FNRL01000021">
    <property type="protein sequence ID" value="SEA90281.1"/>
    <property type="molecule type" value="Genomic_DNA"/>
</dbReference>
<keyword evidence="3" id="KW-1185">Reference proteome</keyword>
<name>A0A1H4EZ81_9BACT</name>
<evidence type="ECO:0000259" key="1">
    <source>
        <dbReference type="Pfam" id="PF06114"/>
    </source>
</evidence>
<protein>
    <submittedName>
        <fullName evidence="2">Zn-dependent peptidase ImmA, M78 family</fullName>
    </submittedName>
</protein>
<accession>A0A1H4EZ81</accession>
<reference evidence="3" key="1">
    <citation type="submission" date="2016-10" db="EMBL/GenBank/DDBJ databases">
        <authorList>
            <person name="Varghese N."/>
            <person name="Submissions S."/>
        </authorList>
    </citation>
    <scope>NUCLEOTIDE SEQUENCE [LARGE SCALE GENOMIC DNA]</scope>
    <source>
        <strain evidence="3">DSM 23920</strain>
    </source>
</reference>
<dbReference type="InterPro" id="IPR010359">
    <property type="entry name" value="IrrE_HExxH"/>
</dbReference>
<dbReference type="STRING" id="408074.SAMN05660909_04055"/>
<gene>
    <name evidence="2" type="ORF">SAMN05660909_04055</name>
</gene>
<dbReference type="Pfam" id="PF06114">
    <property type="entry name" value="Peptidase_M78"/>
    <property type="match status" value="1"/>
</dbReference>
<dbReference type="PANTHER" id="PTHR43236:SF1">
    <property type="entry name" value="BLL7220 PROTEIN"/>
    <property type="match status" value="1"/>
</dbReference>
<dbReference type="AlphaFoldDB" id="A0A1H4EZ81"/>
<dbReference type="Gene3D" id="1.10.10.2910">
    <property type="match status" value="1"/>
</dbReference>
<feature type="domain" description="IrrE N-terminal-like" evidence="1">
    <location>
        <begin position="72"/>
        <end position="171"/>
    </location>
</feature>
<proteinExistence type="predicted"/>
<organism evidence="2 3">
    <name type="scientific">Chitinophaga terrae</name>
    <name type="common">ex Kim and Jung 2007</name>
    <dbReference type="NCBI Taxonomy" id="408074"/>
    <lineage>
        <taxon>Bacteria</taxon>
        <taxon>Pseudomonadati</taxon>
        <taxon>Bacteroidota</taxon>
        <taxon>Chitinophagia</taxon>
        <taxon>Chitinophagales</taxon>
        <taxon>Chitinophagaceae</taxon>
        <taxon>Chitinophaga</taxon>
    </lineage>
</organism>